<evidence type="ECO:0000313" key="1">
    <source>
        <dbReference type="EMBL" id="ACJ53411.1"/>
    </source>
</evidence>
<gene>
    <name evidence="1" type="ordered locus">Blon_2353</name>
</gene>
<proteinExistence type="predicted"/>
<dbReference type="AlphaFoldDB" id="B7GNQ5"/>
<sequence>MAESLPGATQGKLDDAAKDIAPLFRIQRVVWRAADVLRSI</sequence>
<accession>B7GNQ5</accession>
<protein>
    <submittedName>
        <fullName evidence="1">Uncharacterized protein</fullName>
    </submittedName>
</protein>
<reference evidence="1 2" key="1">
    <citation type="journal article" date="2008" name="Proc. Natl. Acad. Sci. U.S.A.">
        <title>The genome sequence of Bifidobacterium longum subsp. infantis reveals adaptations for milk utilization within the infant microbiome.</title>
        <authorList>
            <person name="Sela D.A."/>
            <person name="Chapman J."/>
            <person name="Adeuya A."/>
            <person name="Kim J.H."/>
            <person name="Chen F."/>
            <person name="Whitehead T.R."/>
            <person name="Lapidus A."/>
            <person name="Rokhsar D.S."/>
            <person name="Lebrilla C.B."/>
            <person name="German J.B."/>
            <person name="Price N.P."/>
            <person name="Richardson P.M."/>
            <person name="Mills D.A."/>
        </authorList>
    </citation>
    <scope>NUCLEOTIDE SEQUENCE [LARGE SCALE GENOMIC DNA]</scope>
    <source>
        <strain evidence="2">ATCC 15697 / DSM 20088 / JCM 1222 / NCTC 11817 / S12 [JGI]</strain>
    </source>
</reference>
<dbReference type="RefSeq" id="WP_012578578.1">
    <property type="nucleotide sequence ID" value="NC_011593.1"/>
</dbReference>
<dbReference type="Proteomes" id="UP000001360">
    <property type="component" value="Chromosome"/>
</dbReference>
<evidence type="ECO:0000313" key="2">
    <source>
        <dbReference type="Proteomes" id="UP000001360"/>
    </source>
</evidence>
<organism evidence="1 2">
    <name type="scientific">Bifidobacterium longum subsp. infantis (strain ATCC 15697 / DSM 20088 / JCM 1222 / NCTC 11817 / S12)</name>
    <dbReference type="NCBI Taxonomy" id="391904"/>
    <lineage>
        <taxon>Bacteria</taxon>
        <taxon>Bacillati</taxon>
        <taxon>Actinomycetota</taxon>
        <taxon>Actinomycetes</taxon>
        <taxon>Bifidobacteriales</taxon>
        <taxon>Bifidobacteriaceae</taxon>
        <taxon>Bifidobacterium</taxon>
    </lineage>
</organism>
<dbReference type="EMBL" id="CP001095">
    <property type="protein sequence ID" value="ACJ53411.1"/>
    <property type="molecule type" value="Genomic_DNA"/>
</dbReference>
<dbReference type="KEGG" id="bln:Blon_2353"/>
<name>B7GNQ5_BIFLS</name>